<dbReference type="GO" id="GO:0047372">
    <property type="term" value="F:monoacylglycerol lipase activity"/>
    <property type="evidence" value="ECO:0007669"/>
    <property type="project" value="TreeGrafter"/>
</dbReference>
<evidence type="ECO:0000256" key="2">
    <source>
        <dbReference type="ARBA" id="ARBA00023098"/>
    </source>
</evidence>
<dbReference type="PANTHER" id="PTHR32176:SF92">
    <property type="entry name" value="XYLOSE ISOMERASE"/>
    <property type="match status" value="1"/>
</dbReference>
<dbReference type="AlphaFoldDB" id="A0A9N9JDL6"/>
<dbReference type="InterPro" id="IPR002641">
    <property type="entry name" value="PNPLA_dom"/>
</dbReference>
<evidence type="ECO:0000313" key="6">
    <source>
        <dbReference type="Proteomes" id="UP000789396"/>
    </source>
</evidence>
<gene>
    <name evidence="5" type="ORF">RFULGI_LOCUS15474</name>
</gene>
<dbReference type="SUPFAM" id="SSF52151">
    <property type="entry name" value="FabD/lysophospholipase-like"/>
    <property type="match status" value="1"/>
</dbReference>
<accession>A0A9N9JDL6</accession>
<feature type="non-terminal residue" evidence="5">
    <location>
        <position position="110"/>
    </location>
</feature>
<dbReference type="InterPro" id="IPR016035">
    <property type="entry name" value="Acyl_Trfase/lysoPLipase"/>
</dbReference>
<comment type="caution">
    <text evidence="5">The sequence shown here is derived from an EMBL/GenBank/DDBJ whole genome shotgun (WGS) entry which is preliminary data.</text>
</comment>
<dbReference type="Proteomes" id="UP000789396">
    <property type="component" value="Unassembled WGS sequence"/>
</dbReference>
<evidence type="ECO:0000256" key="3">
    <source>
        <dbReference type="PROSITE-ProRule" id="PRU01161"/>
    </source>
</evidence>
<dbReference type="PROSITE" id="PS51635">
    <property type="entry name" value="PNPLA"/>
    <property type="match status" value="1"/>
</dbReference>
<reference evidence="5" key="1">
    <citation type="submission" date="2021-06" db="EMBL/GenBank/DDBJ databases">
        <authorList>
            <person name="Kallberg Y."/>
            <person name="Tangrot J."/>
            <person name="Rosling A."/>
        </authorList>
    </citation>
    <scope>NUCLEOTIDE SEQUENCE</scope>
    <source>
        <strain evidence="5">IN212</strain>
    </source>
</reference>
<dbReference type="EMBL" id="CAJVPZ010049858">
    <property type="protein sequence ID" value="CAG8776607.1"/>
    <property type="molecule type" value="Genomic_DNA"/>
</dbReference>
<dbReference type="Pfam" id="PF01734">
    <property type="entry name" value="Patatin"/>
    <property type="match status" value="1"/>
</dbReference>
<name>A0A9N9JDL6_9GLOM</name>
<dbReference type="Gene3D" id="3.40.1090.10">
    <property type="entry name" value="Cytosolic phospholipase A2 catalytic domain"/>
    <property type="match status" value="1"/>
</dbReference>
<feature type="domain" description="PNPLA" evidence="4">
    <location>
        <begin position="8"/>
        <end position="110"/>
    </location>
</feature>
<feature type="non-terminal residue" evidence="5">
    <location>
        <position position="1"/>
    </location>
</feature>
<feature type="short sequence motif" description="GXSXG" evidence="3">
    <location>
        <begin position="44"/>
        <end position="48"/>
    </location>
</feature>
<dbReference type="PANTHER" id="PTHR32176">
    <property type="entry name" value="XYLOSE ISOMERASE"/>
    <property type="match status" value="1"/>
</dbReference>
<evidence type="ECO:0000256" key="1">
    <source>
        <dbReference type="ARBA" id="ARBA00010240"/>
    </source>
</evidence>
<keyword evidence="2" id="KW-0443">Lipid metabolism</keyword>
<evidence type="ECO:0000313" key="5">
    <source>
        <dbReference type="EMBL" id="CAG8776607.1"/>
    </source>
</evidence>
<organism evidence="5 6">
    <name type="scientific">Racocetra fulgida</name>
    <dbReference type="NCBI Taxonomy" id="60492"/>
    <lineage>
        <taxon>Eukaryota</taxon>
        <taxon>Fungi</taxon>
        <taxon>Fungi incertae sedis</taxon>
        <taxon>Mucoromycota</taxon>
        <taxon>Glomeromycotina</taxon>
        <taxon>Glomeromycetes</taxon>
        <taxon>Diversisporales</taxon>
        <taxon>Gigasporaceae</taxon>
        <taxon>Racocetra</taxon>
    </lineage>
</organism>
<dbReference type="OrthoDB" id="1658288at2759"/>
<dbReference type="GO" id="GO:0004620">
    <property type="term" value="F:phospholipase activity"/>
    <property type="evidence" value="ECO:0007669"/>
    <property type="project" value="TreeGrafter"/>
</dbReference>
<comment type="caution">
    <text evidence="3">Lacks conserved residue(s) required for the propagation of feature annotation.</text>
</comment>
<protein>
    <submittedName>
        <fullName evidence="5">105_t:CDS:1</fullName>
    </submittedName>
</protein>
<evidence type="ECO:0000259" key="4">
    <source>
        <dbReference type="PROSITE" id="PS51635"/>
    </source>
</evidence>
<feature type="short sequence motif" description="GXGXXG" evidence="3">
    <location>
        <begin position="12"/>
        <end position="17"/>
    </location>
</feature>
<sequence>LFEKVWILSIDGGGIRGIIPAMVLQELEKRVGRPIAEIFHFVAGNSTGSIIALGLTVSDRDNKTKPKLRADHLVELYEKKRYEIFERSFWSYIPPINFLIELFKDKYGVD</sequence>
<keyword evidence="6" id="KW-1185">Reference proteome</keyword>
<dbReference type="GO" id="GO:0046486">
    <property type="term" value="P:glycerolipid metabolic process"/>
    <property type="evidence" value="ECO:0007669"/>
    <property type="project" value="UniProtKB-ARBA"/>
</dbReference>
<comment type="similarity">
    <text evidence="1">Belongs to the patatin family.</text>
</comment>
<proteinExistence type="inferred from homology"/>